<evidence type="ECO:0000313" key="6">
    <source>
        <dbReference type="EMBL" id="MBE0462971.1"/>
    </source>
</evidence>
<dbReference type="Proteomes" id="UP001645038">
    <property type="component" value="Unassembled WGS sequence"/>
</dbReference>
<proteinExistence type="predicted"/>
<dbReference type="PROSITE" id="PS00211">
    <property type="entry name" value="ABC_TRANSPORTER_1"/>
    <property type="match status" value="1"/>
</dbReference>
<dbReference type="InterPro" id="IPR003439">
    <property type="entry name" value="ABC_transporter-like_ATP-bd"/>
</dbReference>
<feature type="domain" description="ABC transporter" evidence="5">
    <location>
        <begin position="6"/>
        <end position="239"/>
    </location>
</feature>
<evidence type="ECO:0000256" key="1">
    <source>
        <dbReference type="ARBA" id="ARBA00022737"/>
    </source>
</evidence>
<dbReference type="InterPro" id="IPR003593">
    <property type="entry name" value="AAA+_ATPase"/>
</dbReference>
<evidence type="ECO:0000256" key="2">
    <source>
        <dbReference type="ARBA" id="ARBA00022741"/>
    </source>
</evidence>
<dbReference type="RefSeq" id="WP_192537548.1">
    <property type="nucleotide sequence ID" value="NZ_JABUZA010000022.1"/>
</dbReference>
<protein>
    <submittedName>
        <fullName evidence="6">ABC-F family ATP-binding cassette domain-containing protein</fullName>
    </submittedName>
</protein>
<comment type="caution">
    <text evidence="6">The sequence shown here is derived from an EMBL/GenBank/DDBJ whole genome shotgun (WGS) entry which is preliminary data.</text>
</comment>
<dbReference type="InterPro" id="IPR050611">
    <property type="entry name" value="ABCF"/>
</dbReference>
<dbReference type="SMART" id="SM00382">
    <property type="entry name" value="AAA"/>
    <property type="match status" value="2"/>
</dbReference>
<evidence type="ECO:0000313" key="7">
    <source>
        <dbReference type="Proteomes" id="UP001645038"/>
    </source>
</evidence>
<keyword evidence="2" id="KW-0547">Nucleotide-binding</keyword>
<evidence type="ECO:0000259" key="5">
    <source>
        <dbReference type="PROSITE" id="PS50893"/>
    </source>
</evidence>
<dbReference type="Gene3D" id="3.40.50.300">
    <property type="entry name" value="P-loop containing nucleotide triphosphate hydrolases"/>
    <property type="match status" value="2"/>
</dbReference>
<feature type="domain" description="ABC transporter" evidence="5">
    <location>
        <begin position="325"/>
        <end position="536"/>
    </location>
</feature>
<keyword evidence="1" id="KW-0677">Repeat</keyword>
<dbReference type="CDD" id="cd03221">
    <property type="entry name" value="ABCF_EF-3"/>
    <property type="match status" value="1"/>
</dbReference>
<dbReference type="GO" id="GO:0005524">
    <property type="term" value="F:ATP binding"/>
    <property type="evidence" value="ECO:0007669"/>
    <property type="project" value="UniProtKB-KW"/>
</dbReference>
<keyword evidence="7" id="KW-1185">Reference proteome</keyword>
<name>A0ABR9FWE8_9GAMM</name>
<feature type="compositionally biased region" description="Basic and acidic residues" evidence="4">
    <location>
        <begin position="260"/>
        <end position="282"/>
    </location>
</feature>
<feature type="compositionally biased region" description="Basic and acidic residues" evidence="4">
    <location>
        <begin position="241"/>
        <end position="253"/>
    </location>
</feature>
<feature type="region of interest" description="Disordered" evidence="4">
    <location>
        <begin position="235"/>
        <end position="282"/>
    </location>
</feature>
<sequence length="536" mass="58526">MTKTFISLDRVSYTLPHGRLLFSELTETFDTTPTGLVGRNGMGKTLLARLMAGEIAPSTGRCMSTGEVRYLSQRVTQEASGTLADLAGVGTTLAALARIEAGSPHPDDFDALGDRWDIRQTLQRELEHSGLAHLDATAPAATLSGGQAMRVALIGVLLSRADFLILDEPSNHLDGPSREALIEQLTHWPKGLLVVSHDRQLLAHLPRIVELSPLGLRSYGGNYSFYAEQKASEQAAAQTNLEHHQKDKKRAERALNQQQERQERRQARGNRQRRDANQAKILLDRQKARSELSVGRLARQQAETHSQHLSAIQQAREQLAEDANIALHDIAVQPAKRMIAELTDITLSYVAGKLNLSLQGQQRLGIVGSNGSGKSTLLKLLAGQLLPQTGESRIHVKSAYLDQHLAQLDKTQSAIEQLKAANRAAPVSLLRTRLVHLGLTAEKISVACAKLSGGEQLKVALACALYADPPAQLLLLDEPSNHLDLPSLQALESMLRGYPGALVVVSHDQDFLRHLALTDYLRATSDGWVLEPATNR</sequence>
<accession>A0ABR9FWE8</accession>
<dbReference type="PANTHER" id="PTHR19211:SF6">
    <property type="entry name" value="BLL7188 PROTEIN"/>
    <property type="match status" value="1"/>
</dbReference>
<gene>
    <name evidence="6" type="ORF">EI547_05790</name>
</gene>
<organism evidence="6 7">
    <name type="scientific">Halomonas colorata</name>
    <dbReference type="NCBI Taxonomy" id="2742615"/>
    <lineage>
        <taxon>Bacteria</taxon>
        <taxon>Pseudomonadati</taxon>
        <taxon>Pseudomonadota</taxon>
        <taxon>Gammaproteobacteria</taxon>
        <taxon>Oceanospirillales</taxon>
        <taxon>Halomonadaceae</taxon>
        <taxon>Halomonas</taxon>
    </lineage>
</organism>
<evidence type="ECO:0000256" key="3">
    <source>
        <dbReference type="ARBA" id="ARBA00022840"/>
    </source>
</evidence>
<evidence type="ECO:0000256" key="4">
    <source>
        <dbReference type="SAM" id="MobiDB-lite"/>
    </source>
</evidence>
<dbReference type="InterPro" id="IPR017871">
    <property type="entry name" value="ABC_transporter-like_CS"/>
</dbReference>
<reference evidence="6 7" key="1">
    <citation type="submission" date="2020-07" db="EMBL/GenBank/DDBJ databases">
        <title>Halophilic bacteria isolated from french cheeses.</title>
        <authorList>
            <person name="Kothe C.I."/>
            <person name="Farah-Kraiem B."/>
            <person name="Renault P."/>
            <person name="Dridi B."/>
        </authorList>
    </citation>
    <scope>NUCLEOTIDE SEQUENCE [LARGE SCALE GENOMIC DNA]</scope>
    <source>
        <strain evidence="6 7">FME20</strain>
    </source>
</reference>
<dbReference type="PANTHER" id="PTHR19211">
    <property type="entry name" value="ATP-BINDING TRANSPORT PROTEIN-RELATED"/>
    <property type="match status" value="1"/>
</dbReference>
<dbReference type="Pfam" id="PF00005">
    <property type="entry name" value="ABC_tran"/>
    <property type="match status" value="2"/>
</dbReference>
<dbReference type="SUPFAM" id="SSF52540">
    <property type="entry name" value="P-loop containing nucleoside triphosphate hydrolases"/>
    <property type="match status" value="2"/>
</dbReference>
<dbReference type="PROSITE" id="PS50893">
    <property type="entry name" value="ABC_TRANSPORTER_2"/>
    <property type="match status" value="2"/>
</dbReference>
<dbReference type="EMBL" id="RRZB01000010">
    <property type="protein sequence ID" value="MBE0462971.1"/>
    <property type="molecule type" value="Genomic_DNA"/>
</dbReference>
<keyword evidence="3 6" id="KW-0067">ATP-binding</keyword>
<dbReference type="InterPro" id="IPR027417">
    <property type="entry name" value="P-loop_NTPase"/>
</dbReference>